<proteinExistence type="predicted"/>
<keyword evidence="3" id="KW-1185">Reference proteome</keyword>
<accession>A0ABT5B6R9</accession>
<organism evidence="2 3">
    <name type="scientific">Nannocystis radixulma</name>
    <dbReference type="NCBI Taxonomy" id="2995305"/>
    <lineage>
        <taxon>Bacteria</taxon>
        <taxon>Pseudomonadati</taxon>
        <taxon>Myxococcota</taxon>
        <taxon>Polyangia</taxon>
        <taxon>Nannocystales</taxon>
        <taxon>Nannocystaceae</taxon>
        <taxon>Nannocystis</taxon>
    </lineage>
</organism>
<dbReference type="Proteomes" id="UP001217838">
    <property type="component" value="Unassembled WGS sequence"/>
</dbReference>
<comment type="caution">
    <text evidence="2">The sequence shown here is derived from an EMBL/GenBank/DDBJ whole genome shotgun (WGS) entry which is preliminary data.</text>
</comment>
<dbReference type="EMBL" id="JAQNDN010000010">
    <property type="protein sequence ID" value="MDC0669806.1"/>
    <property type="molecule type" value="Genomic_DNA"/>
</dbReference>
<sequence>MKIQILVAMVGAGSSACVLDYAVGKNPPGQGGADDSLQTSSGGELTSTATSEPTGEPDSSTGEPDGVFTCPEGQPHLAPMWATDVPLDEFFRVWTPIGGLSDGRLVMSGYDDLGGQILWFDGDGQMVGGTIALGANEIIEHNFSVQVASDDSVVAIGSDGFDRTFVSRTLPGGAAPAHVELDSHAIASVSEFRLVSDDVVALGVAHEDFSPRLVRADIASGATVWERSLPIGEVWSTLVLKLAVGPGEEIVAAYGDFSAKTGYKAWRVDNATGQTLWEIAPPMPEDEQGWLADVIITPDGVVLLVGQHNRPEAHVDVSAWGLTDGAPLWSTVIAVDDAQGSPMVEQALILGADVLLPVGRVTNYFNTYEPGPVSASLVRLSSSGQVLANEPLALPGLMSGTPGFKGIIDPCDGLVLFHAREADPWLFSYAP</sequence>
<dbReference type="PROSITE" id="PS51257">
    <property type="entry name" value="PROKAR_LIPOPROTEIN"/>
    <property type="match status" value="1"/>
</dbReference>
<gene>
    <name evidence="2" type="ORF">POL58_18780</name>
</gene>
<evidence type="ECO:0000256" key="1">
    <source>
        <dbReference type="SAM" id="MobiDB-lite"/>
    </source>
</evidence>
<evidence type="ECO:0008006" key="4">
    <source>
        <dbReference type="Google" id="ProtNLM"/>
    </source>
</evidence>
<dbReference type="InterPro" id="IPR011047">
    <property type="entry name" value="Quinoprotein_ADH-like_sf"/>
</dbReference>
<protein>
    <recommendedName>
        <fullName evidence="4">PQQ-like domain-containing protein</fullName>
    </recommendedName>
</protein>
<dbReference type="Gene3D" id="2.130.10.10">
    <property type="entry name" value="YVTN repeat-like/Quinoprotein amine dehydrogenase"/>
    <property type="match status" value="1"/>
</dbReference>
<name>A0ABT5B6R9_9BACT</name>
<dbReference type="RefSeq" id="WP_271999610.1">
    <property type="nucleotide sequence ID" value="NZ_JAQNDN010000010.1"/>
</dbReference>
<reference evidence="2 3" key="1">
    <citation type="submission" date="2022-11" db="EMBL/GenBank/DDBJ databases">
        <title>Minimal conservation of predation-associated metabolite biosynthetic gene clusters underscores biosynthetic potential of Myxococcota including descriptions for ten novel species: Archangium lansinium sp. nov., Myxococcus landrumus sp. nov., Nannocystis bai.</title>
        <authorList>
            <person name="Ahearne A."/>
            <person name="Stevens C."/>
            <person name="Dowd S."/>
        </authorList>
    </citation>
    <scope>NUCLEOTIDE SEQUENCE [LARGE SCALE GENOMIC DNA]</scope>
    <source>
        <strain evidence="2 3">NCELM</strain>
    </source>
</reference>
<evidence type="ECO:0000313" key="3">
    <source>
        <dbReference type="Proteomes" id="UP001217838"/>
    </source>
</evidence>
<evidence type="ECO:0000313" key="2">
    <source>
        <dbReference type="EMBL" id="MDC0669806.1"/>
    </source>
</evidence>
<dbReference type="SUPFAM" id="SSF50998">
    <property type="entry name" value="Quinoprotein alcohol dehydrogenase-like"/>
    <property type="match status" value="1"/>
</dbReference>
<dbReference type="InterPro" id="IPR015943">
    <property type="entry name" value="WD40/YVTN_repeat-like_dom_sf"/>
</dbReference>
<feature type="compositionally biased region" description="Polar residues" evidence="1">
    <location>
        <begin position="36"/>
        <end position="62"/>
    </location>
</feature>
<feature type="region of interest" description="Disordered" evidence="1">
    <location>
        <begin position="28"/>
        <end position="75"/>
    </location>
</feature>